<reference evidence="1 2" key="1">
    <citation type="submission" date="2018-11" db="EMBL/GenBank/DDBJ databases">
        <title>Sequencing the genomes of 1000 actinobacteria strains.</title>
        <authorList>
            <person name="Klenk H.-P."/>
        </authorList>
    </citation>
    <scope>NUCLEOTIDE SEQUENCE [LARGE SCALE GENOMIC DNA]</scope>
    <source>
        <strain evidence="1 2">DSM 44254</strain>
    </source>
</reference>
<organism evidence="1 2">
    <name type="scientific">Actinocorallia herbida</name>
    <dbReference type="NCBI Taxonomy" id="58109"/>
    <lineage>
        <taxon>Bacteria</taxon>
        <taxon>Bacillati</taxon>
        <taxon>Actinomycetota</taxon>
        <taxon>Actinomycetes</taxon>
        <taxon>Streptosporangiales</taxon>
        <taxon>Thermomonosporaceae</taxon>
        <taxon>Actinocorallia</taxon>
    </lineage>
</organism>
<accession>A0A3N1CWZ3</accession>
<dbReference type="RefSeq" id="WP_246052808.1">
    <property type="nucleotide sequence ID" value="NZ_RJKE01000001.1"/>
</dbReference>
<proteinExistence type="predicted"/>
<name>A0A3N1CWZ3_9ACTN</name>
<protein>
    <recommendedName>
        <fullName evidence="3">TetR family transcriptional regulator</fullName>
    </recommendedName>
</protein>
<evidence type="ECO:0008006" key="3">
    <source>
        <dbReference type="Google" id="ProtNLM"/>
    </source>
</evidence>
<evidence type="ECO:0000313" key="2">
    <source>
        <dbReference type="Proteomes" id="UP000272400"/>
    </source>
</evidence>
<dbReference type="SUPFAM" id="SSF46689">
    <property type="entry name" value="Homeodomain-like"/>
    <property type="match status" value="1"/>
</dbReference>
<dbReference type="InterPro" id="IPR036271">
    <property type="entry name" value="Tet_transcr_reg_TetR-rel_C_sf"/>
</dbReference>
<comment type="caution">
    <text evidence="1">The sequence shown here is derived from an EMBL/GenBank/DDBJ whole genome shotgun (WGS) entry which is preliminary data.</text>
</comment>
<keyword evidence="2" id="KW-1185">Reference proteome</keyword>
<dbReference type="SUPFAM" id="SSF48498">
    <property type="entry name" value="Tetracyclin repressor-like, C-terminal domain"/>
    <property type="match status" value="1"/>
</dbReference>
<gene>
    <name evidence="1" type="ORF">EDD29_3371</name>
</gene>
<dbReference type="AlphaFoldDB" id="A0A3N1CWZ3"/>
<dbReference type="EMBL" id="RJKE01000001">
    <property type="protein sequence ID" value="ROO85822.1"/>
    <property type="molecule type" value="Genomic_DNA"/>
</dbReference>
<evidence type="ECO:0000313" key="1">
    <source>
        <dbReference type="EMBL" id="ROO85822.1"/>
    </source>
</evidence>
<dbReference type="InterPro" id="IPR009057">
    <property type="entry name" value="Homeodomain-like_sf"/>
</dbReference>
<sequence length="230" mass="24656">MVRHGGRARVVTVQEIVRVGRELGLRRLSVKAVANGLDVSAAALYRHVESRWELERLVGESLLAGLDLPDDPAEGPERHLLSLALRLREYALAHPGLAAYLQVLFPRGEEGMRLLTAEVEALGRRGYTPDVAVVLSGAVASLAISLAASEESDTAARQGEEYAREQRTATERLLADDRLGPAHADLPRMSTPDFVRLLLAASIRGLVSVARPGRPVHEIVADLSGGGEGG</sequence>
<dbReference type="Gene3D" id="1.10.357.10">
    <property type="entry name" value="Tetracycline Repressor, domain 2"/>
    <property type="match status" value="1"/>
</dbReference>
<dbReference type="Proteomes" id="UP000272400">
    <property type="component" value="Unassembled WGS sequence"/>
</dbReference>